<feature type="domain" description="Integral membrane bound transporter" evidence="6">
    <location>
        <begin position="178"/>
        <end position="296"/>
    </location>
</feature>
<feature type="transmembrane region" description="Helical" evidence="5">
    <location>
        <begin position="6"/>
        <end position="28"/>
    </location>
</feature>
<reference evidence="7 8" key="1">
    <citation type="submission" date="2019-12" db="EMBL/GenBank/DDBJ databases">
        <title>Neisseriaceae gen. nov. sp. Genome sequencing and assembly.</title>
        <authorList>
            <person name="Liu Z."/>
            <person name="Li A."/>
        </authorList>
    </citation>
    <scope>NUCLEOTIDE SEQUENCE [LARGE SCALE GENOMIC DNA]</scope>
    <source>
        <strain evidence="7 8">B2N2-7</strain>
    </source>
</reference>
<evidence type="ECO:0000256" key="4">
    <source>
        <dbReference type="ARBA" id="ARBA00023136"/>
    </source>
</evidence>
<evidence type="ECO:0000313" key="8">
    <source>
        <dbReference type="Proteomes" id="UP000467214"/>
    </source>
</evidence>
<evidence type="ECO:0000256" key="5">
    <source>
        <dbReference type="SAM" id="Phobius"/>
    </source>
</evidence>
<evidence type="ECO:0000256" key="1">
    <source>
        <dbReference type="ARBA" id="ARBA00004141"/>
    </source>
</evidence>
<comment type="caution">
    <text evidence="7">The sequence shown here is derived from an EMBL/GenBank/DDBJ whole genome shotgun (WGS) entry which is preliminary data.</text>
</comment>
<dbReference type="InterPro" id="IPR049453">
    <property type="entry name" value="Memb_transporter_dom"/>
</dbReference>
<keyword evidence="3 5" id="KW-1133">Transmembrane helix</keyword>
<name>A0A845BJY8_9NEIS</name>
<keyword evidence="2 5" id="KW-0812">Transmembrane</keyword>
<protein>
    <submittedName>
        <fullName evidence="7">FUSC family protein</fullName>
    </submittedName>
</protein>
<feature type="transmembrane region" description="Helical" evidence="5">
    <location>
        <begin position="168"/>
        <end position="193"/>
    </location>
</feature>
<keyword evidence="4 5" id="KW-0472">Membrane</keyword>
<keyword evidence="8" id="KW-1185">Reference proteome</keyword>
<dbReference type="EMBL" id="WSSB01000006">
    <property type="protein sequence ID" value="MXR37017.1"/>
    <property type="molecule type" value="Genomic_DNA"/>
</dbReference>
<accession>A0A845BJY8</accession>
<sequence>MGLPVWAGIVLEQPVLGAFASLGAMLALSLDPRRSMATRIPSIMLGTLLVVAAAALGLVIAGNRPLALAGLFVISWLAGLPRPDHAYLSLLGKYAASALVLAEMGFPATVPIGAAYVAGAMLGLALSLMQAYLVASVEPGSSPWDEMNAVISGDSNGPLYGLTLPLTILLATWSAVKLGVVEAGWVGLTVLFVMHVDDAQAWRRIWQRVAGTLLGVVLAALLLTWVGSPLGLVLLIALLAAAYPMALRRNYLAFSLVVTALVLLVIDVVKLESGGDAGLLGWRFVDTLLGCAWVALALFCMRALRRFWPARRGC</sequence>
<dbReference type="Proteomes" id="UP000467214">
    <property type="component" value="Unassembled WGS sequence"/>
</dbReference>
<organism evidence="7 8">
    <name type="scientific">Craterilacuibacter sinensis</name>
    <dbReference type="NCBI Taxonomy" id="2686017"/>
    <lineage>
        <taxon>Bacteria</taxon>
        <taxon>Pseudomonadati</taxon>
        <taxon>Pseudomonadota</taxon>
        <taxon>Betaproteobacteria</taxon>
        <taxon>Neisseriales</taxon>
        <taxon>Neisseriaceae</taxon>
        <taxon>Craterilacuibacter</taxon>
    </lineage>
</organism>
<dbReference type="GO" id="GO:0016020">
    <property type="term" value="C:membrane"/>
    <property type="evidence" value="ECO:0007669"/>
    <property type="project" value="UniProtKB-SubCell"/>
</dbReference>
<proteinExistence type="predicted"/>
<feature type="transmembrane region" description="Helical" evidence="5">
    <location>
        <begin position="281"/>
        <end position="304"/>
    </location>
</feature>
<gene>
    <name evidence="7" type="ORF">GQF02_08535</name>
</gene>
<evidence type="ECO:0000313" key="7">
    <source>
        <dbReference type="EMBL" id="MXR37017.1"/>
    </source>
</evidence>
<evidence type="ECO:0000259" key="6">
    <source>
        <dbReference type="Pfam" id="PF13515"/>
    </source>
</evidence>
<feature type="transmembrane region" description="Helical" evidence="5">
    <location>
        <begin position="85"/>
        <end position="102"/>
    </location>
</feature>
<comment type="subcellular location">
    <subcellularLocation>
        <location evidence="1">Membrane</location>
        <topology evidence="1">Multi-pass membrane protein</topology>
    </subcellularLocation>
</comment>
<feature type="transmembrane region" description="Helical" evidence="5">
    <location>
        <begin position="251"/>
        <end position="269"/>
    </location>
</feature>
<feature type="transmembrane region" description="Helical" evidence="5">
    <location>
        <begin position="40"/>
        <end position="61"/>
    </location>
</feature>
<evidence type="ECO:0000256" key="2">
    <source>
        <dbReference type="ARBA" id="ARBA00022692"/>
    </source>
</evidence>
<dbReference type="Pfam" id="PF13515">
    <property type="entry name" value="FUSC_2"/>
    <property type="match status" value="1"/>
</dbReference>
<evidence type="ECO:0000256" key="3">
    <source>
        <dbReference type="ARBA" id="ARBA00022989"/>
    </source>
</evidence>
<feature type="transmembrane region" description="Helical" evidence="5">
    <location>
        <begin position="114"/>
        <end position="135"/>
    </location>
</feature>
<dbReference type="AlphaFoldDB" id="A0A845BJY8"/>